<dbReference type="InterPro" id="IPR027417">
    <property type="entry name" value="P-loop_NTPase"/>
</dbReference>
<evidence type="ECO:0000313" key="2">
    <source>
        <dbReference type="Proteomes" id="UP000003100"/>
    </source>
</evidence>
<dbReference type="EMBL" id="ACBZ01000024">
    <property type="protein sequence ID" value="EEG50385.1"/>
    <property type="molecule type" value="Genomic_DNA"/>
</dbReference>
<keyword evidence="2" id="KW-1185">Reference proteome</keyword>
<gene>
    <name evidence="1" type="ORF">RUMHYD_00666</name>
</gene>
<protein>
    <recommendedName>
        <fullName evidence="3">HPr kinase/phosphorylase C-terminal domain-containing protein</fullName>
    </recommendedName>
</protein>
<dbReference type="AlphaFoldDB" id="C0CIK2"/>
<comment type="caution">
    <text evidence="1">The sequence shown here is derived from an EMBL/GenBank/DDBJ whole genome shotgun (WGS) entry which is preliminary data.</text>
</comment>
<sequence>MKRNFDIAGIRFGWEAGRNFPAESWRKFQVETDGRKSDLAVTLFSEAESVCYGVQGYSWPGTSQIFRTEADVMLVSGDWSAGRILPLENPRNLQAFLIQMFYSTAVRRGLLQLHGALAAPEGRGLLFLGPSGIGKTTQAELWNCHRGAVIVNGDLVFAQEIGTGFLGWGTPWHGSSAYCENIGVPLWAMIVLKQAEHNAIRRLEGFEKVAAVSGSVFYPRWLDGGMELCLYLLDRLLGRIPVYELSCRPDEEAVRLTEEAVFGEYKSR</sequence>
<reference evidence="1 2" key="2">
    <citation type="submission" date="2009-02" db="EMBL/GenBank/DDBJ databases">
        <title>Draft genome sequence of Blautia hydrogenotrophica DSM 10507 (Ruminococcus hydrogenotrophicus DSM 10507).</title>
        <authorList>
            <person name="Sudarsanam P."/>
            <person name="Ley R."/>
            <person name="Guruge J."/>
            <person name="Turnbaugh P.J."/>
            <person name="Mahowald M."/>
            <person name="Liep D."/>
            <person name="Gordon J."/>
        </authorList>
    </citation>
    <scope>NUCLEOTIDE SEQUENCE [LARGE SCALE GENOMIC DNA]</scope>
    <source>
        <strain evidence="2">DSM 10507 / JCM 14656 / S5a33</strain>
    </source>
</reference>
<dbReference type="SUPFAM" id="SSF53795">
    <property type="entry name" value="PEP carboxykinase-like"/>
    <property type="match status" value="1"/>
</dbReference>
<dbReference type="Gene3D" id="3.40.50.300">
    <property type="entry name" value="P-loop containing nucleotide triphosphate hydrolases"/>
    <property type="match status" value="1"/>
</dbReference>
<dbReference type="eggNOG" id="ENOG5032TGW">
    <property type="taxonomic scope" value="Bacteria"/>
</dbReference>
<evidence type="ECO:0000313" key="1">
    <source>
        <dbReference type="EMBL" id="EEG50385.1"/>
    </source>
</evidence>
<dbReference type="HOGENOM" id="CLU_1088806_0_0_9"/>
<name>C0CIK2_BLAHS</name>
<dbReference type="Proteomes" id="UP000003100">
    <property type="component" value="Unassembled WGS sequence"/>
</dbReference>
<reference evidence="1 2" key="1">
    <citation type="submission" date="2009-01" db="EMBL/GenBank/DDBJ databases">
        <authorList>
            <person name="Fulton L."/>
            <person name="Clifton S."/>
            <person name="Fulton B."/>
            <person name="Xu J."/>
            <person name="Minx P."/>
            <person name="Pepin K.H."/>
            <person name="Johnson M."/>
            <person name="Bhonagiri V."/>
            <person name="Nash W.E."/>
            <person name="Mardis E.R."/>
            <person name="Wilson R.K."/>
        </authorList>
    </citation>
    <scope>NUCLEOTIDE SEQUENCE [LARGE SCALE GENOMIC DNA]</scope>
    <source>
        <strain evidence="2">DSM 10507 / JCM 14656 / S5a33</strain>
    </source>
</reference>
<accession>C0CIK2</accession>
<proteinExistence type="predicted"/>
<organism evidence="1 2">
    <name type="scientific">Blautia hydrogenotrophica (strain DSM 10507 / JCM 14656 / S5a33)</name>
    <name type="common">Ruminococcus hydrogenotrophicus</name>
    <dbReference type="NCBI Taxonomy" id="476272"/>
    <lineage>
        <taxon>Bacteria</taxon>
        <taxon>Bacillati</taxon>
        <taxon>Bacillota</taxon>
        <taxon>Clostridia</taxon>
        <taxon>Lachnospirales</taxon>
        <taxon>Lachnospiraceae</taxon>
        <taxon>Blautia</taxon>
    </lineage>
</organism>
<evidence type="ECO:0008006" key="3">
    <source>
        <dbReference type="Google" id="ProtNLM"/>
    </source>
</evidence>
<dbReference type="PATRIC" id="fig|476272.21.peg.3671"/>